<evidence type="ECO:0000313" key="2">
    <source>
        <dbReference type="Proteomes" id="UP001428341"/>
    </source>
</evidence>
<gene>
    <name evidence="1" type="ORF">WN944_015483</name>
</gene>
<protein>
    <submittedName>
        <fullName evidence="1">Uncharacterized protein</fullName>
    </submittedName>
</protein>
<reference evidence="1 2" key="1">
    <citation type="submission" date="2024-05" db="EMBL/GenBank/DDBJ databases">
        <title>Haplotype-resolved chromosome-level genome assembly of Huyou (Citrus changshanensis).</title>
        <authorList>
            <person name="Miao C."/>
            <person name="Chen W."/>
            <person name="Wu Y."/>
            <person name="Wang L."/>
            <person name="Zhao S."/>
            <person name="Grierson D."/>
            <person name="Xu C."/>
            <person name="Chen K."/>
        </authorList>
    </citation>
    <scope>NUCLEOTIDE SEQUENCE [LARGE SCALE GENOMIC DNA]</scope>
    <source>
        <strain evidence="1">01-14</strain>
        <tissue evidence="1">Leaf</tissue>
    </source>
</reference>
<proteinExistence type="predicted"/>
<accession>A0AAP0QLU3</accession>
<dbReference type="AlphaFoldDB" id="A0AAP0QLU3"/>
<evidence type="ECO:0000313" key="1">
    <source>
        <dbReference type="EMBL" id="KAK9200286.1"/>
    </source>
</evidence>
<sequence>MAVYKEVTGVVRLSKMRRAEAFAESCEKRLELLEMIHVIASFKHPWHWLV</sequence>
<comment type="caution">
    <text evidence="1">The sequence shown here is derived from an EMBL/GenBank/DDBJ whole genome shotgun (WGS) entry which is preliminary data.</text>
</comment>
<organism evidence="1 2">
    <name type="scientific">Citrus x changshan-huyou</name>
    <dbReference type="NCBI Taxonomy" id="2935761"/>
    <lineage>
        <taxon>Eukaryota</taxon>
        <taxon>Viridiplantae</taxon>
        <taxon>Streptophyta</taxon>
        <taxon>Embryophyta</taxon>
        <taxon>Tracheophyta</taxon>
        <taxon>Spermatophyta</taxon>
        <taxon>Magnoliopsida</taxon>
        <taxon>eudicotyledons</taxon>
        <taxon>Gunneridae</taxon>
        <taxon>Pentapetalae</taxon>
        <taxon>rosids</taxon>
        <taxon>malvids</taxon>
        <taxon>Sapindales</taxon>
        <taxon>Rutaceae</taxon>
        <taxon>Aurantioideae</taxon>
        <taxon>Citrus</taxon>
    </lineage>
</organism>
<dbReference type="EMBL" id="JBCGBO010000005">
    <property type="protein sequence ID" value="KAK9200286.1"/>
    <property type="molecule type" value="Genomic_DNA"/>
</dbReference>
<dbReference type="Proteomes" id="UP001428341">
    <property type="component" value="Unassembled WGS sequence"/>
</dbReference>
<keyword evidence="2" id="KW-1185">Reference proteome</keyword>
<name>A0AAP0QLU3_9ROSI</name>